<proteinExistence type="inferred from homology"/>
<dbReference type="Pfam" id="PF03748">
    <property type="entry name" value="FliL"/>
    <property type="match status" value="1"/>
</dbReference>
<dbReference type="InterPro" id="IPR005503">
    <property type="entry name" value="FliL"/>
</dbReference>
<dbReference type="GO" id="GO:0071978">
    <property type="term" value="P:bacterial-type flagellum-dependent swarming motility"/>
    <property type="evidence" value="ECO:0007669"/>
    <property type="project" value="TreeGrafter"/>
</dbReference>
<evidence type="ECO:0000256" key="10">
    <source>
        <dbReference type="RuleBase" id="RU364125"/>
    </source>
</evidence>
<evidence type="ECO:0000256" key="6">
    <source>
        <dbReference type="ARBA" id="ARBA00022692"/>
    </source>
</evidence>
<evidence type="ECO:0000256" key="7">
    <source>
        <dbReference type="ARBA" id="ARBA00022779"/>
    </source>
</evidence>
<evidence type="ECO:0000256" key="3">
    <source>
        <dbReference type="ARBA" id="ARBA00008281"/>
    </source>
</evidence>
<keyword evidence="4 10" id="KW-1003">Cell membrane</keyword>
<comment type="function">
    <text evidence="1 10">Controls the rotational direction of flagella during chemotaxis.</text>
</comment>
<protein>
    <recommendedName>
        <fullName evidence="10">Flagellar protein FliL</fullName>
    </recommendedName>
</protein>
<keyword evidence="11" id="KW-0969">Cilium</keyword>
<dbReference type="GO" id="GO:0009425">
    <property type="term" value="C:bacterial-type flagellum basal body"/>
    <property type="evidence" value="ECO:0007669"/>
    <property type="project" value="InterPro"/>
</dbReference>
<dbReference type="EMBL" id="QMFB01000001">
    <property type="protein sequence ID" value="RAV22714.1"/>
    <property type="molecule type" value="Genomic_DNA"/>
</dbReference>
<evidence type="ECO:0000256" key="8">
    <source>
        <dbReference type="ARBA" id="ARBA00022989"/>
    </source>
</evidence>
<dbReference type="GO" id="GO:0005886">
    <property type="term" value="C:plasma membrane"/>
    <property type="evidence" value="ECO:0007669"/>
    <property type="project" value="UniProtKB-SubCell"/>
</dbReference>
<comment type="similarity">
    <text evidence="3 10">Belongs to the FliL family.</text>
</comment>
<dbReference type="AlphaFoldDB" id="A0A329MSE0"/>
<evidence type="ECO:0000256" key="5">
    <source>
        <dbReference type="ARBA" id="ARBA00022500"/>
    </source>
</evidence>
<keyword evidence="11" id="KW-0282">Flagellum</keyword>
<organism evidence="11 12">
    <name type="scientific">Paenibacillus contaminans</name>
    <dbReference type="NCBI Taxonomy" id="450362"/>
    <lineage>
        <taxon>Bacteria</taxon>
        <taxon>Bacillati</taxon>
        <taxon>Bacillota</taxon>
        <taxon>Bacilli</taxon>
        <taxon>Bacillales</taxon>
        <taxon>Paenibacillaceae</taxon>
        <taxon>Paenibacillus</taxon>
    </lineage>
</organism>
<name>A0A329MSE0_9BACL</name>
<feature type="transmembrane region" description="Helical" evidence="10">
    <location>
        <begin position="6"/>
        <end position="28"/>
    </location>
</feature>
<reference evidence="11 12" key="1">
    <citation type="journal article" date="2009" name="Int. J. Syst. Evol. Microbiol.">
        <title>Paenibacillus contaminans sp. nov., isolated from a contaminated laboratory plate.</title>
        <authorList>
            <person name="Chou J.H."/>
            <person name="Lee J.H."/>
            <person name="Lin M.C."/>
            <person name="Chang P.S."/>
            <person name="Arun A.B."/>
            <person name="Young C.C."/>
            <person name="Chen W.M."/>
        </authorList>
    </citation>
    <scope>NUCLEOTIDE SEQUENCE [LARGE SCALE GENOMIC DNA]</scope>
    <source>
        <strain evidence="11 12">CKOBP-6</strain>
    </source>
</reference>
<comment type="subcellular location">
    <subcellularLocation>
        <location evidence="2">Cell membrane</location>
        <topology evidence="2">Single-pass membrane protein</topology>
    </subcellularLocation>
</comment>
<evidence type="ECO:0000256" key="9">
    <source>
        <dbReference type="ARBA" id="ARBA00023136"/>
    </source>
</evidence>
<gene>
    <name evidence="11" type="ORF">DQG23_00395</name>
</gene>
<dbReference type="RefSeq" id="WP_113028825.1">
    <property type="nucleotide sequence ID" value="NZ_QMFB01000001.1"/>
</dbReference>
<dbReference type="PANTHER" id="PTHR35091:SF2">
    <property type="entry name" value="FLAGELLAR PROTEIN FLIL"/>
    <property type="match status" value="1"/>
</dbReference>
<keyword evidence="12" id="KW-1185">Reference proteome</keyword>
<dbReference type="GO" id="GO:0006935">
    <property type="term" value="P:chemotaxis"/>
    <property type="evidence" value="ECO:0007669"/>
    <property type="project" value="UniProtKB-KW"/>
</dbReference>
<evidence type="ECO:0000313" key="11">
    <source>
        <dbReference type="EMBL" id="RAV22714.1"/>
    </source>
</evidence>
<dbReference type="PANTHER" id="PTHR35091">
    <property type="entry name" value="FLAGELLAR PROTEIN FLIL"/>
    <property type="match status" value="1"/>
</dbReference>
<dbReference type="Proteomes" id="UP000250369">
    <property type="component" value="Unassembled WGS sequence"/>
</dbReference>
<keyword evidence="8 10" id="KW-1133">Transmembrane helix</keyword>
<keyword evidence="6 10" id="KW-0812">Transmembrane</keyword>
<keyword evidence="9 10" id="KW-0472">Membrane</keyword>
<evidence type="ECO:0000256" key="1">
    <source>
        <dbReference type="ARBA" id="ARBA00002254"/>
    </source>
</evidence>
<evidence type="ECO:0000256" key="2">
    <source>
        <dbReference type="ARBA" id="ARBA00004162"/>
    </source>
</evidence>
<evidence type="ECO:0000313" key="12">
    <source>
        <dbReference type="Proteomes" id="UP000250369"/>
    </source>
</evidence>
<keyword evidence="7 10" id="KW-0283">Flagellar rotation</keyword>
<accession>A0A329MSE0</accession>
<keyword evidence="5 10" id="KW-0145">Chemotaxis</keyword>
<dbReference type="OrthoDB" id="2664574at2"/>
<comment type="caution">
    <text evidence="11">The sequence shown here is derived from an EMBL/GenBank/DDBJ whole genome shotgun (WGS) entry which is preliminary data.</text>
</comment>
<sequence>MFKSKLLQIVLAMLIVITLILTAFFVLWNYMDKQQGADESDPKSTVESVQGKKLSATQIKDNTFIVKDVVTNLSEKDKIIKVSFAFQLDSKKAREEMEKIDFKVKSIIMLTLADMTREQVSGSKGQDTLTATLMNKINPILTEGKLKEISVTEFIVQ</sequence>
<evidence type="ECO:0000256" key="4">
    <source>
        <dbReference type="ARBA" id="ARBA00022475"/>
    </source>
</evidence>
<keyword evidence="11" id="KW-0966">Cell projection</keyword>